<dbReference type="Proteomes" id="UP000827092">
    <property type="component" value="Unassembled WGS sequence"/>
</dbReference>
<dbReference type="InterPro" id="IPR036010">
    <property type="entry name" value="2Fe-2S_ferredoxin-like_sf"/>
</dbReference>
<evidence type="ECO:0000256" key="3">
    <source>
        <dbReference type="ARBA" id="ARBA00022723"/>
    </source>
</evidence>
<organism evidence="8 9">
    <name type="scientific">Oedothorax gibbosus</name>
    <dbReference type="NCBI Taxonomy" id="931172"/>
    <lineage>
        <taxon>Eukaryota</taxon>
        <taxon>Metazoa</taxon>
        <taxon>Ecdysozoa</taxon>
        <taxon>Arthropoda</taxon>
        <taxon>Chelicerata</taxon>
        <taxon>Arachnida</taxon>
        <taxon>Araneae</taxon>
        <taxon>Araneomorphae</taxon>
        <taxon>Entelegynae</taxon>
        <taxon>Araneoidea</taxon>
        <taxon>Linyphiidae</taxon>
        <taxon>Erigoninae</taxon>
        <taxon>Oedothorax</taxon>
    </lineage>
</organism>
<proteinExistence type="inferred from homology"/>
<accession>A0AAV6U1X1</accession>
<evidence type="ECO:0000313" key="9">
    <source>
        <dbReference type="Proteomes" id="UP000827092"/>
    </source>
</evidence>
<evidence type="ECO:0000256" key="1">
    <source>
        <dbReference type="ARBA" id="ARBA00010914"/>
    </source>
</evidence>
<dbReference type="PANTHER" id="PTHR23426">
    <property type="entry name" value="FERREDOXIN/ADRENODOXIN"/>
    <property type="match status" value="1"/>
</dbReference>
<comment type="similarity">
    <text evidence="1">Belongs to the adrenodoxin/putidaredoxin family.</text>
</comment>
<evidence type="ECO:0000256" key="2">
    <source>
        <dbReference type="ARBA" id="ARBA00022714"/>
    </source>
</evidence>
<keyword evidence="5" id="KW-0411">Iron-sulfur</keyword>
<keyword evidence="2" id="KW-0001">2Fe-2S</keyword>
<reference evidence="8 9" key="1">
    <citation type="journal article" date="2022" name="Nat. Ecol. Evol.">
        <title>A masculinizing supergene underlies an exaggerated male reproductive morph in a spider.</title>
        <authorList>
            <person name="Hendrickx F."/>
            <person name="De Corte Z."/>
            <person name="Sonet G."/>
            <person name="Van Belleghem S.M."/>
            <person name="Kostlbacher S."/>
            <person name="Vangestel C."/>
        </authorList>
    </citation>
    <scope>NUCLEOTIDE SEQUENCE [LARGE SCALE GENOMIC DNA]</scope>
    <source>
        <strain evidence="8">W744_W776</strain>
    </source>
</reference>
<evidence type="ECO:0000313" key="8">
    <source>
        <dbReference type="EMBL" id="KAG8177564.1"/>
    </source>
</evidence>
<dbReference type="EMBL" id="JAFNEN010000773">
    <property type="protein sequence ID" value="KAG8177564.1"/>
    <property type="molecule type" value="Genomic_DNA"/>
</dbReference>
<evidence type="ECO:0000256" key="5">
    <source>
        <dbReference type="ARBA" id="ARBA00023014"/>
    </source>
</evidence>
<dbReference type="InterPro" id="IPR001041">
    <property type="entry name" value="2Fe-2S_ferredoxin-type"/>
</dbReference>
<keyword evidence="3" id="KW-0479">Metal-binding</keyword>
<keyword evidence="4" id="KW-0408">Iron</keyword>
<dbReference type="InterPro" id="IPR001055">
    <property type="entry name" value="Adrenodoxin-like"/>
</dbReference>
<protein>
    <recommendedName>
        <fullName evidence="7">2Fe-2S ferredoxin-type domain-containing protein</fullName>
    </recommendedName>
</protein>
<feature type="domain" description="2Fe-2S ferredoxin-type" evidence="7">
    <location>
        <begin position="68"/>
        <end position="145"/>
    </location>
</feature>
<name>A0AAV6U1X1_9ARAC</name>
<gene>
    <name evidence="8" type="ORF">JTE90_026193</name>
</gene>
<dbReference type="Pfam" id="PF00111">
    <property type="entry name" value="Fer2"/>
    <property type="match status" value="1"/>
</dbReference>
<comment type="caution">
    <text evidence="8">The sequence shown here is derived from an EMBL/GenBank/DDBJ whole genome shotgun (WGS) entry which is preliminary data.</text>
</comment>
<dbReference type="GO" id="GO:0046872">
    <property type="term" value="F:metal ion binding"/>
    <property type="evidence" value="ECO:0007669"/>
    <property type="project" value="UniProtKB-KW"/>
</dbReference>
<dbReference type="InterPro" id="IPR012675">
    <property type="entry name" value="Beta-grasp_dom_sf"/>
</dbReference>
<dbReference type="Gene3D" id="3.10.20.30">
    <property type="match status" value="1"/>
</dbReference>
<dbReference type="GO" id="GO:0140647">
    <property type="term" value="P:P450-containing electron transport chain"/>
    <property type="evidence" value="ECO:0007669"/>
    <property type="project" value="InterPro"/>
</dbReference>
<dbReference type="AlphaFoldDB" id="A0AAV6U1X1"/>
<comment type="cofactor">
    <cofactor evidence="6">
        <name>[2Fe-2S] cluster</name>
        <dbReference type="ChEBI" id="CHEBI:190135"/>
    </cofactor>
</comment>
<dbReference type="GO" id="GO:0051537">
    <property type="term" value="F:2 iron, 2 sulfur cluster binding"/>
    <property type="evidence" value="ECO:0007669"/>
    <property type="project" value="UniProtKB-KW"/>
</dbReference>
<evidence type="ECO:0000256" key="4">
    <source>
        <dbReference type="ARBA" id="ARBA00023004"/>
    </source>
</evidence>
<dbReference type="SUPFAM" id="SSF54292">
    <property type="entry name" value="2Fe-2S ferredoxin-like"/>
    <property type="match status" value="1"/>
</dbReference>
<sequence>MHRFPLQTVPLVRHKKTFLLQNMNFSSPPKHTLHTNLANKIRDQAQTSSVQLSELEDESEEMVKFSFVTHEGEEIEVEAECGENIMVVGQRYEVFPSTCNAGGECTICHVYVEDEITHLLSEQNKREEEMLDNTEYSKPNSRLCCYLSAAKKIEGARFHLPKPTKKDGYST</sequence>
<evidence type="ECO:0000256" key="6">
    <source>
        <dbReference type="ARBA" id="ARBA00034078"/>
    </source>
</evidence>
<dbReference type="PANTHER" id="PTHR23426:SF65">
    <property type="entry name" value="FERREDOXIN-2, MITOCHONDRIAL"/>
    <property type="match status" value="1"/>
</dbReference>
<dbReference type="GO" id="GO:0009055">
    <property type="term" value="F:electron transfer activity"/>
    <property type="evidence" value="ECO:0007669"/>
    <property type="project" value="TreeGrafter"/>
</dbReference>
<evidence type="ECO:0000259" key="7">
    <source>
        <dbReference type="Pfam" id="PF00111"/>
    </source>
</evidence>
<keyword evidence="9" id="KW-1185">Reference proteome</keyword>